<dbReference type="PANTHER" id="PTHR43415:SF3">
    <property type="entry name" value="GNAT-FAMILY ACETYLTRANSFERASE"/>
    <property type="match status" value="1"/>
</dbReference>
<dbReference type="AlphaFoldDB" id="A0A402A9Z3"/>
<dbReference type="Pfam" id="PF00583">
    <property type="entry name" value="Acetyltransf_1"/>
    <property type="match status" value="1"/>
</dbReference>
<dbReference type="SUPFAM" id="SSF55729">
    <property type="entry name" value="Acyl-CoA N-acyltransferases (Nat)"/>
    <property type="match status" value="1"/>
</dbReference>
<accession>A0A402A9Z3</accession>
<dbReference type="GO" id="GO:0016747">
    <property type="term" value="F:acyltransferase activity, transferring groups other than amino-acyl groups"/>
    <property type="evidence" value="ECO:0007669"/>
    <property type="project" value="InterPro"/>
</dbReference>
<dbReference type="InterPro" id="IPR016181">
    <property type="entry name" value="Acyl_CoA_acyltransferase"/>
</dbReference>
<proteinExistence type="predicted"/>
<feature type="domain" description="N-acetyltransferase" evidence="1">
    <location>
        <begin position="13"/>
        <end position="179"/>
    </location>
</feature>
<dbReference type="Gene3D" id="3.40.630.30">
    <property type="match status" value="1"/>
</dbReference>
<dbReference type="CDD" id="cd04301">
    <property type="entry name" value="NAT_SF"/>
    <property type="match status" value="1"/>
</dbReference>
<dbReference type="InterPro" id="IPR000182">
    <property type="entry name" value="GNAT_dom"/>
</dbReference>
<reference evidence="3" key="1">
    <citation type="submission" date="2018-12" db="EMBL/GenBank/DDBJ databases">
        <title>Tengunoibacter tsumagoiensis gen. nov., sp. nov., Dictyobacter kobayashii sp. nov., D. alpinus sp. nov., and D. joshuensis sp. nov. and description of Dictyobacteraceae fam. nov. within the order Ktedonobacterales isolated from Tengu-no-mugimeshi.</title>
        <authorList>
            <person name="Wang C.M."/>
            <person name="Zheng Y."/>
            <person name="Sakai Y."/>
            <person name="Toyoda A."/>
            <person name="Minakuchi Y."/>
            <person name="Abe K."/>
            <person name="Yokota A."/>
            <person name="Yabe S."/>
        </authorList>
    </citation>
    <scope>NUCLEOTIDE SEQUENCE [LARGE SCALE GENOMIC DNA]</scope>
    <source>
        <strain evidence="3">Uno3</strain>
    </source>
</reference>
<dbReference type="RefSeq" id="WP_161975853.1">
    <property type="nucleotide sequence ID" value="NZ_BIFR01000002.1"/>
</dbReference>
<gene>
    <name evidence="2" type="ORF">KTT_58080</name>
</gene>
<dbReference type="Proteomes" id="UP000287352">
    <property type="component" value="Unassembled WGS sequence"/>
</dbReference>
<dbReference type="EMBL" id="BIFR01000002">
    <property type="protein sequence ID" value="GCE15949.1"/>
    <property type="molecule type" value="Genomic_DNA"/>
</dbReference>
<dbReference type="PANTHER" id="PTHR43415">
    <property type="entry name" value="SPERMIDINE N(1)-ACETYLTRANSFERASE"/>
    <property type="match status" value="1"/>
</dbReference>
<dbReference type="PROSITE" id="PS51186">
    <property type="entry name" value="GNAT"/>
    <property type="match status" value="1"/>
</dbReference>
<protein>
    <submittedName>
        <fullName evidence="2">N-acetyltransferase</fullName>
    </submittedName>
</protein>
<evidence type="ECO:0000313" key="3">
    <source>
        <dbReference type="Proteomes" id="UP000287352"/>
    </source>
</evidence>
<evidence type="ECO:0000259" key="1">
    <source>
        <dbReference type="PROSITE" id="PS51186"/>
    </source>
</evidence>
<comment type="caution">
    <text evidence="2">The sequence shown here is derived from an EMBL/GenBank/DDBJ whole genome shotgun (WGS) entry which is preliminary data.</text>
</comment>
<name>A0A402A9Z3_9CHLR</name>
<evidence type="ECO:0000313" key="2">
    <source>
        <dbReference type="EMBL" id="GCE15949.1"/>
    </source>
</evidence>
<sequence length="183" mass="20701">MIQYRTLKNNLPLTIRSAERSDAEQILAFFNEIGGESENIPFGPGEFGINIDEKITFIDQSIASPTQLVLIAEVSDEIAGMLTFNTSKRPRLQHAGEFGISVRRKYWHIGIGSHLLAYLIDWAKQTRTIRKINLRVRVDNDAAISLYEKYGFTKEGMITRDMSIHGEFIDAYLMGLPIDHSAP</sequence>
<organism evidence="2 3">
    <name type="scientific">Tengunoibacter tsumagoiensis</name>
    <dbReference type="NCBI Taxonomy" id="2014871"/>
    <lineage>
        <taxon>Bacteria</taxon>
        <taxon>Bacillati</taxon>
        <taxon>Chloroflexota</taxon>
        <taxon>Ktedonobacteria</taxon>
        <taxon>Ktedonobacterales</taxon>
        <taxon>Dictyobacteraceae</taxon>
        <taxon>Tengunoibacter</taxon>
    </lineage>
</organism>
<keyword evidence="2" id="KW-0808">Transferase</keyword>
<keyword evidence="3" id="KW-1185">Reference proteome</keyword>